<dbReference type="NCBIfam" id="TIGR00152">
    <property type="entry name" value="dephospho-CoA kinase"/>
    <property type="match status" value="1"/>
</dbReference>
<dbReference type="Proteomes" id="UP000824220">
    <property type="component" value="Unassembled WGS sequence"/>
</dbReference>
<evidence type="ECO:0000256" key="6">
    <source>
        <dbReference type="ARBA" id="ARBA00022840"/>
    </source>
</evidence>
<dbReference type="PANTHER" id="PTHR10695">
    <property type="entry name" value="DEPHOSPHO-COA KINASE-RELATED"/>
    <property type="match status" value="1"/>
</dbReference>
<dbReference type="AlphaFoldDB" id="A0A9D2KG70"/>
<evidence type="ECO:0000256" key="1">
    <source>
        <dbReference type="ARBA" id="ARBA00009018"/>
    </source>
</evidence>
<dbReference type="Gene3D" id="3.40.50.300">
    <property type="entry name" value="P-loop containing nucleotide triphosphate hydrolases"/>
    <property type="match status" value="1"/>
</dbReference>
<organism evidence="10 11">
    <name type="scientific">Candidatus Microbacterium stercoravium</name>
    <dbReference type="NCBI Taxonomy" id="2838697"/>
    <lineage>
        <taxon>Bacteria</taxon>
        <taxon>Bacillati</taxon>
        <taxon>Actinomycetota</taxon>
        <taxon>Actinomycetes</taxon>
        <taxon>Micrococcales</taxon>
        <taxon>Microbacteriaceae</taxon>
        <taxon>Microbacterium</taxon>
    </lineage>
</organism>
<comment type="caution">
    <text evidence="10">The sequence shown here is derived from an EMBL/GenBank/DDBJ whole genome shotgun (WGS) entry which is preliminary data.</text>
</comment>
<evidence type="ECO:0000313" key="10">
    <source>
        <dbReference type="EMBL" id="HJA04409.1"/>
    </source>
</evidence>
<comment type="pathway">
    <text evidence="8">Cofactor biosynthesis; coenzyme A biosynthesis; CoA from (R)-pantothenate: step 5/5.</text>
</comment>
<sequence length="194" mass="21012">MPLIALTGGIASGKSTIARRLASHGVVVVDADQTVRDLQRPGEPVFDEIVREFGDGVVAADGALDRAALGSIVFGDAERLAALNAIVHPAVRAETERRFREAGDRVVVYDVPLLAEARGAREWDLIVVAHAPAEMRAERMMTERGMSLEDATARIAHQASDEERLEMADVVIDTSGTIEHTLEQADALWERIHG</sequence>
<comment type="similarity">
    <text evidence="1 8">Belongs to the CoaE family.</text>
</comment>
<keyword evidence="4 8" id="KW-0547">Nucleotide-binding</keyword>
<evidence type="ECO:0000256" key="7">
    <source>
        <dbReference type="ARBA" id="ARBA00022993"/>
    </source>
</evidence>
<dbReference type="EC" id="2.7.1.24" evidence="8 9"/>
<dbReference type="PROSITE" id="PS51219">
    <property type="entry name" value="DPCK"/>
    <property type="match status" value="1"/>
</dbReference>
<comment type="function">
    <text evidence="8">Catalyzes the phosphorylation of the 3'-hydroxyl group of dephosphocoenzyme A to form coenzyme A.</text>
</comment>
<evidence type="ECO:0000256" key="5">
    <source>
        <dbReference type="ARBA" id="ARBA00022777"/>
    </source>
</evidence>
<keyword evidence="3 8" id="KW-0808">Transferase</keyword>
<dbReference type="PANTHER" id="PTHR10695:SF46">
    <property type="entry name" value="BIFUNCTIONAL COENZYME A SYNTHASE-RELATED"/>
    <property type="match status" value="1"/>
</dbReference>
<evidence type="ECO:0000256" key="3">
    <source>
        <dbReference type="ARBA" id="ARBA00022679"/>
    </source>
</evidence>
<dbReference type="CDD" id="cd02022">
    <property type="entry name" value="DPCK"/>
    <property type="match status" value="1"/>
</dbReference>
<accession>A0A9D2KG70</accession>
<dbReference type="EMBL" id="DXAM01000084">
    <property type="protein sequence ID" value="HJA04409.1"/>
    <property type="molecule type" value="Genomic_DNA"/>
</dbReference>
<dbReference type="HAMAP" id="MF_00376">
    <property type="entry name" value="Dephospho_CoA_kinase"/>
    <property type="match status" value="1"/>
</dbReference>
<evidence type="ECO:0000256" key="4">
    <source>
        <dbReference type="ARBA" id="ARBA00022741"/>
    </source>
</evidence>
<proteinExistence type="inferred from homology"/>
<keyword evidence="2 8" id="KW-0963">Cytoplasm</keyword>
<dbReference type="InterPro" id="IPR001977">
    <property type="entry name" value="Depp_CoAkinase"/>
</dbReference>
<evidence type="ECO:0000256" key="2">
    <source>
        <dbReference type="ARBA" id="ARBA00022490"/>
    </source>
</evidence>
<evidence type="ECO:0000256" key="8">
    <source>
        <dbReference type="HAMAP-Rule" id="MF_00376"/>
    </source>
</evidence>
<comment type="catalytic activity">
    <reaction evidence="8">
        <text>3'-dephospho-CoA + ATP = ADP + CoA + H(+)</text>
        <dbReference type="Rhea" id="RHEA:18245"/>
        <dbReference type="ChEBI" id="CHEBI:15378"/>
        <dbReference type="ChEBI" id="CHEBI:30616"/>
        <dbReference type="ChEBI" id="CHEBI:57287"/>
        <dbReference type="ChEBI" id="CHEBI:57328"/>
        <dbReference type="ChEBI" id="CHEBI:456216"/>
        <dbReference type="EC" id="2.7.1.24"/>
    </reaction>
</comment>
<reference evidence="10" key="1">
    <citation type="journal article" date="2021" name="PeerJ">
        <title>Extensive microbial diversity within the chicken gut microbiome revealed by metagenomics and culture.</title>
        <authorList>
            <person name="Gilroy R."/>
            <person name="Ravi A."/>
            <person name="Getino M."/>
            <person name="Pursley I."/>
            <person name="Horton D.L."/>
            <person name="Alikhan N.F."/>
            <person name="Baker D."/>
            <person name="Gharbi K."/>
            <person name="Hall N."/>
            <person name="Watson M."/>
            <person name="Adriaenssens E.M."/>
            <person name="Foster-Nyarko E."/>
            <person name="Jarju S."/>
            <person name="Secka A."/>
            <person name="Antonio M."/>
            <person name="Oren A."/>
            <person name="Chaudhuri R.R."/>
            <person name="La Ragione R."/>
            <person name="Hildebrand F."/>
            <person name="Pallen M.J."/>
        </authorList>
    </citation>
    <scope>NUCLEOTIDE SEQUENCE</scope>
    <source>
        <strain evidence="10">ChiHjej8B7-3636</strain>
    </source>
</reference>
<keyword evidence="7 8" id="KW-0173">Coenzyme A biosynthesis</keyword>
<name>A0A9D2KG70_9MICO</name>
<dbReference type="GO" id="GO:0005737">
    <property type="term" value="C:cytoplasm"/>
    <property type="evidence" value="ECO:0007669"/>
    <property type="project" value="UniProtKB-SubCell"/>
</dbReference>
<dbReference type="Pfam" id="PF01121">
    <property type="entry name" value="CoaE"/>
    <property type="match status" value="1"/>
</dbReference>
<dbReference type="NCBIfam" id="NF002879">
    <property type="entry name" value="PRK03333.1"/>
    <property type="match status" value="1"/>
</dbReference>
<dbReference type="GO" id="GO:0004140">
    <property type="term" value="F:dephospho-CoA kinase activity"/>
    <property type="evidence" value="ECO:0007669"/>
    <property type="project" value="UniProtKB-UniRule"/>
</dbReference>
<protein>
    <recommendedName>
        <fullName evidence="8 9">Dephospho-CoA kinase</fullName>
        <ecNumber evidence="8 9">2.7.1.24</ecNumber>
    </recommendedName>
    <alternativeName>
        <fullName evidence="8">Dephosphocoenzyme A kinase</fullName>
    </alternativeName>
</protein>
<dbReference type="InterPro" id="IPR027417">
    <property type="entry name" value="P-loop_NTPase"/>
</dbReference>
<keyword evidence="6 8" id="KW-0067">ATP-binding</keyword>
<comment type="subcellular location">
    <subcellularLocation>
        <location evidence="8">Cytoplasm</location>
    </subcellularLocation>
</comment>
<evidence type="ECO:0000256" key="9">
    <source>
        <dbReference type="NCBIfam" id="TIGR00152"/>
    </source>
</evidence>
<dbReference type="GO" id="GO:0005524">
    <property type="term" value="F:ATP binding"/>
    <property type="evidence" value="ECO:0007669"/>
    <property type="project" value="UniProtKB-UniRule"/>
</dbReference>
<dbReference type="GO" id="GO:0015937">
    <property type="term" value="P:coenzyme A biosynthetic process"/>
    <property type="evidence" value="ECO:0007669"/>
    <property type="project" value="UniProtKB-UniRule"/>
</dbReference>
<reference evidence="10" key="2">
    <citation type="submission" date="2021-04" db="EMBL/GenBank/DDBJ databases">
        <authorList>
            <person name="Gilroy R."/>
        </authorList>
    </citation>
    <scope>NUCLEOTIDE SEQUENCE</scope>
    <source>
        <strain evidence="10">ChiHjej8B7-3636</strain>
    </source>
</reference>
<dbReference type="SUPFAM" id="SSF52540">
    <property type="entry name" value="P-loop containing nucleoside triphosphate hydrolases"/>
    <property type="match status" value="1"/>
</dbReference>
<evidence type="ECO:0000313" key="11">
    <source>
        <dbReference type="Proteomes" id="UP000824220"/>
    </source>
</evidence>
<dbReference type="FunFam" id="3.40.50.300:FF:000991">
    <property type="entry name" value="Dephospho-CoA kinase"/>
    <property type="match status" value="1"/>
</dbReference>
<feature type="binding site" evidence="8">
    <location>
        <begin position="11"/>
        <end position="16"/>
    </location>
    <ligand>
        <name>ATP</name>
        <dbReference type="ChEBI" id="CHEBI:30616"/>
    </ligand>
</feature>
<gene>
    <name evidence="8 10" type="primary">coaE</name>
    <name evidence="10" type="ORF">H9800_06055</name>
</gene>
<keyword evidence="5 8" id="KW-0418">Kinase</keyword>